<dbReference type="Gene3D" id="3.30.360.10">
    <property type="entry name" value="Dihydrodipicolinate Reductase, domain 2"/>
    <property type="match status" value="1"/>
</dbReference>
<dbReference type="AlphaFoldDB" id="A0A2H0UXG1"/>
<evidence type="ECO:0000256" key="1">
    <source>
        <dbReference type="ARBA" id="ARBA00023002"/>
    </source>
</evidence>
<keyword evidence="1" id="KW-0560">Oxidoreductase</keyword>
<feature type="non-terminal residue" evidence="3">
    <location>
        <position position="1"/>
    </location>
</feature>
<gene>
    <name evidence="3" type="ORF">COU05_00230</name>
</gene>
<sequence length="158" mass="17374">EKCFLNTIHSYTASQNKMYPNWENKKASQLSILPHTTGASKTIEKALPRLKGKVAGVALRVPTAVVSIVDLVCLLEKSASAETINSVLKEASLQKPLKGILQVVSEKMKSTDLINNPFSSVVEQGLTQSFGNMARVFAWYDNEYAYALRLSELASKLL</sequence>
<reference evidence="4" key="1">
    <citation type="submission" date="2017-09" db="EMBL/GenBank/DDBJ databases">
        <title>Depth-based differentiation of microbial function through sediment-hosted aquifers and enrichment of novel symbionts in the deep terrestrial subsurface.</title>
        <authorList>
            <person name="Probst A.J."/>
            <person name="Ladd B."/>
            <person name="Jarett J.K."/>
            <person name="Geller-Mcgrath D.E."/>
            <person name="Sieber C.M.K."/>
            <person name="Emerson J.B."/>
            <person name="Anantharaman K."/>
            <person name="Thomas B.C."/>
            <person name="Malmstrom R."/>
            <person name="Stieglmeier M."/>
            <person name="Klingl A."/>
            <person name="Woyke T."/>
            <person name="Ryan C.M."/>
            <person name="Banfield J.F."/>
        </authorList>
    </citation>
    <scope>NUCLEOTIDE SEQUENCE [LARGE SCALE GENOMIC DNA]</scope>
</reference>
<dbReference type="EMBL" id="PFAX01000003">
    <property type="protein sequence ID" value="PIR90770.1"/>
    <property type="molecule type" value="Genomic_DNA"/>
</dbReference>
<dbReference type="InterPro" id="IPR020829">
    <property type="entry name" value="GlycerAld_3-P_DH_cat"/>
</dbReference>
<evidence type="ECO:0000313" key="4">
    <source>
        <dbReference type="Proteomes" id="UP000230132"/>
    </source>
</evidence>
<dbReference type="Proteomes" id="UP000230132">
    <property type="component" value="Unassembled WGS sequence"/>
</dbReference>
<name>A0A2H0UXG1_9BACT</name>
<protein>
    <submittedName>
        <fullName evidence="3">Type I glyceraldehyde-3-phosphate dehydrogenase</fullName>
    </submittedName>
</protein>
<dbReference type="InterPro" id="IPR020831">
    <property type="entry name" value="GlycerAld/Erythrose_P_DH"/>
</dbReference>
<organism evidence="3 4">
    <name type="scientific">bacterium (Candidatus Gribaldobacteria) CG10_big_fil_rev_8_21_14_0_10_37_21</name>
    <dbReference type="NCBI Taxonomy" id="2014275"/>
    <lineage>
        <taxon>Bacteria</taxon>
        <taxon>Candidatus Gribaldobacteria</taxon>
    </lineage>
</organism>
<comment type="caution">
    <text evidence="3">The sequence shown here is derived from an EMBL/GenBank/DDBJ whole genome shotgun (WGS) entry which is preliminary data.</text>
</comment>
<evidence type="ECO:0000259" key="2">
    <source>
        <dbReference type="Pfam" id="PF02800"/>
    </source>
</evidence>
<dbReference type="PANTHER" id="PTHR43148">
    <property type="entry name" value="GLYCERALDEHYDE-3-PHOSPHATE DEHYDROGENASE 2"/>
    <property type="match status" value="1"/>
</dbReference>
<dbReference type="GO" id="GO:0016620">
    <property type="term" value="F:oxidoreductase activity, acting on the aldehyde or oxo group of donors, NAD or NADP as acceptor"/>
    <property type="evidence" value="ECO:0007669"/>
    <property type="project" value="InterPro"/>
</dbReference>
<dbReference type="PRINTS" id="PR00078">
    <property type="entry name" value="G3PDHDRGNASE"/>
</dbReference>
<proteinExistence type="predicted"/>
<dbReference type="SUPFAM" id="SSF55347">
    <property type="entry name" value="Glyceraldehyde-3-phosphate dehydrogenase-like, C-terminal domain"/>
    <property type="match status" value="1"/>
</dbReference>
<accession>A0A2H0UXG1</accession>
<feature type="domain" description="Glyceraldehyde 3-phosphate dehydrogenase catalytic" evidence="2">
    <location>
        <begin position="2"/>
        <end position="140"/>
    </location>
</feature>
<evidence type="ECO:0000313" key="3">
    <source>
        <dbReference type="EMBL" id="PIR90770.1"/>
    </source>
</evidence>
<dbReference type="Pfam" id="PF02800">
    <property type="entry name" value="Gp_dh_C"/>
    <property type="match status" value="1"/>
</dbReference>